<name>A0A914CD61_9BILA</name>
<proteinExistence type="predicted"/>
<accession>A0A914CD61</accession>
<dbReference type="Proteomes" id="UP000887540">
    <property type="component" value="Unplaced"/>
</dbReference>
<keyword evidence="2" id="KW-1185">Reference proteome</keyword>
<feature type="region of interest" description="Disordered" evidence="1">
    <location>
        <begin position="1"/>
        <end position="25"/>
    </location>
</feature>
<evidence type="ECO:0000313" key="3">
    <source>
        <dbReference type="WBParaSite" id="ACRNAN_Path_902.g3475.t1"/>
    </source>
</evidence>
<organism evidence="2 3">
    <name type="scientific">Acrobeloides nanus</name>
    <dbReference type="NCBI Taxonomy" id="290746"/>
    <lineage>
        <taxon>Eukaryota</taxon>
        <taxon>Metazoa</taxon>
        <taxon>Ecdysozoa</taxon>
        <taxon>Nematoda</taxon>
        <taxon>Chromadorea</taxon>
        <taxon>Rhabditida</taxon>
        <taxon>Tylenchina</taxon>
        <taxon>Cephalobomorpha</taxon>
        <taxon>Cephaloboidea</taxon>
        <taxon>Cephalobidae</taxon>
        <taxon>Acrobeloides</taxon>
    </lineage>
</organism>
<dbReference type="WBParaSite" id="ACRNAN_Path_902.g3475.t1">
    <property type="protein sequence ID" value="ACRNAN_Path_902.g3475.t1"/>
    <property type="gene ID" value="ACRNAN_Path_902.g3475"/>
</dbReference>
<protein>
    <submittedName>
        <fullName evidence="3">Uncharacterized protein</fullName>
    </submittedName>
</protein>
<evidence type="ECO:0000256" key="1">
    <source>
        <dbReference type="SAM" id="MobiDB-lite"/>
    </source>
</evidence>
<reference evidence="3" key="1">
    <citation type="submission" date="2022-11" db="UniProtKB">
        <authorList>
            <consortium name="WormBaseParasite"/>
        </authorList>
    </citation>
    <scope>IDENTIFICATION</scope>
</reference>
<evidence type="ECO:0000313" key="2">
    <source>
        <dbReference type="Proteomes" id="UP000887540"/>
    </source>
</evidence>
<dbReference type="AlphaFoldDB" id="A0A914CD61"/>
<feature type="compositionally biased region" description="Polar residues" evidence="1">
    <location>
        <begin position="10"/>
        <end position="25"/>
    </location>
</feature>
<sequence>MIARDGVNEMANSTVQQPSRKSNTSVVQIGNQAFRKSSIDLVYDLAWVLGNDRTSSSHGLSRLKKIHLMKLKADSN</sequence>